<gene>
    <name evidence="1" type="ORF">OCV51_02815</name>
</gene>
<proteinExistence type="predicted"/>
<accession>A0ABT2T8K5</accession>
<sequence>MSRKDGAGSLGKYFNAYILEHPEFGITYILDKTIKRRAVYTFKR</sequence>
<protein>
    <submittedName>
        <fullName evidence="1">Uncharacterized protein</fullName>
    </submittedName>
</protein>
<comment type="caution">
    <text evidence="1">The sequence shown here is derived from an EMBL/GenBank/DDBJ whole genome shotgun (WGS) entry which is preliminary data.</text>
</comment>
<dbReference type="RefSeq" id="WP_267303991.1">
    <property type="nucleotide sequence ID" value="NZ_JAOQJX010000003.1"/>
</dbReference>
<reference evidence="1 2" key="1">
    <citation type="journal article" date="2021" name="ISME Commun">
        <title>Automated analysis of genomic sequences facilitates high-throughput and comprehensive description of bacteria.</title>
        <authorList>
            <person name="Hitch T.C.A."/>
        </authorList>
    </citation>
    <scope>NUCLEOTIDE SEQUENCE [LARGE SCALE GENOMIC DNA]</scope>
    <source>
        <strain evidence="1 2">H2_18</strain>
    </source>
</reference>
<keyword evidence="2" id="KW-1185">Reference proteome</keyword>
<evidence type="ECO:0000313" key="1">
    <source>
        <dbReference type="EMBL" id="MCU6746598.1"/>
    </source>
</evidence>
<name>A0ABT2T8K5_9FIRM</name>
<dbReference type="EMBL" id="JAOQJX010000003">
    <property type="protein sequence ID" value="MCU6746598.1"/>
    <property type="molecule type" value="Genomic_DNA"/>
</dbReference>
<dbReference type="Proteomes" id="UP001652394">
    <property type="component" value="Unassembled WGS sequence"/>
</dbReference>
<organism evidence="1 2">
    <name type="scientific">Faecalicatena acetigenes</name>
    <dbReference type="NCBI Taxonomy" id="2981790"/>
    <lineage>
        <taxon>Bacteria</taxon>
        <taxon>Bacillati</taxon>
        <taxon>Bacillota</taxon>
        <taxon>Clostridia</taxon>
        <taxon>Lachnospirales</taxon>
        <taxon>Lachnospiraceae</taxon>
        <taxon>Faecalicatena</taxon>
    </lineage>
</organism>
<evidence type="ECO:0000313" key="2">
    <source>
        <dbReference type="Proteomes" id="UP001652394"/>
    </source>
</evidence>